<keyword evidence="3" id="KW-1185">Reference proteome</keyword>
<keyword evidence="1" id="KW-0732">Signal</keyword>
<dbReference type="Proteomes" id="UP001596191">
    <property type="component" value="Unassembled WGS sequence"/>
</dbReference>
<proteinExistence type="predicted"/>
<comment type="caution">
    <text evidence="2">The sequence shown here is derived from an EMBL/GenBank/DDBJ whole genome shotgun (WGS) entry which is preliminary data.</text>
</comment>
<reference evidence="3" key="1">
    <citation type="journal article" date="2019" name="Int. J. Syst. Evol. Microbiol.">
        <title>The Global Catalogue of Microorganisms (GCM) 10K type strain sequencing project: providing services to taxonomists for standard genome sequencing and annotation.</title>
        <authorList>
            <consortium name="The Broad Institute Genomics Platform"/>
            <consortium name="The Broad Institute Genome Sequencing Center for Infectious Disease"/>
            <person name="Wu L."/>
            <person name="Ma J."/>
        </authorList>
    </citation>
    <scope>NUCLEOTIDE SEQUENCE [LARGE SCALE GENOMIC DNA]</scope>
    <source>
        <strain evidence="3">CCM 8907</strain>
    </source>
</reference>
<name>A0ABW1TLM0_9LACO</name>
<accession>A0ABW1TLM0</accession>
<evidence type="ECO:0000313" key="3">
    <source>
        <dbReference type="Proteomes" id="UP001596191"/>
    </source>
</evidence>
<dbReference type="RefSeq" id="WP_125640015.1">
    <property type="nucleotide sequence ID" value="NZ_JBHSSJ010000003.1"/>
</dbReference>
<sequence>MKKKQLLTIALATVAAASLFISTTDTASASSTTPKSMRGYYIGGNHLLWLTKHSLREGAPQADVYFYHIKSISKKGNTYRFHTKFTLGGSTYPTLKLKKVGYHKIRLVGMATVHKVSKSHYYRYANGGY</sequence>
<gene>
    <name evidence="2" type="ORF">ACFQET_04160</name>
</gene>
<organism evidence="2 3">
    <name type="scientific">Levilactobacillus tangyuanensis</name>
    <dbReference type="NCBI Taxonomy" id="2486021"/>
    <lineage>
        <taxon>Bacteria</taxon>
        <taxon>Bacillati</taxon>
        <taxon>Bacillota</taxon>
        <taxon>Bacilli</taxon>
        <taxon>Lactobacillales</taxon>
        <taxon>Lactobacillaceae</taxon>
        <taxon>Levilactobacillus</taxon>
    </lineage>
</organism>
<feature type="chain" id="PRO_5046950694" evidence="1">
    <location>
        <begin position="28"/>
        <end position="129"/>
    </location>
</feature>
<evidence type="ECO:0000256" key="1">
    <source>
        <dbReference type="SAM" id="SignalP"/>
    </source>
</evidence>
<evidence type="ECO:0000313" key="2">
    <source>
        <dbReference type="EMBL" id="MFC6274706.1"/>
    </source>
</evidence>
<feature type="signal peptide" evidence="1">
    <location>
        <begin position="1"/>
        <end position="27"/>
    </location>
</feature>
<dbReference type="EMBL" id="JBHSSJ010000003">
    <property type="protein sequence ID" value="MFC6274706.1"/>
    <property type="molecule type" value="Genomic_DNA"/>
</dbReference>
<protein>
    <submittedName>
        <fullName evidence="2">Uncharacterized protein</fullName>
    </submittedName>
</protein>